<name>A0A8S9IV52_BRACR</name>
<protein>
    <recommendedName>
        <fullName evidence="2">Retrotransposon gag domain-containing protein</fullName>
    </recommendedName>
</protein>
<evidence type="ECO:0000313" key="3">
    <source>
        <dbReference type="EMBL" id="KAF2573638.1"/>
    </source>
</evidence>
<dbReference type="EMBL" id="QGKY02001015">
    <property type="protein sequence ID" value="KAF2573638.1"/>
    <property type="molecule type" value="Genomic_DNA"/>
</dbReference>
<dbReference type="AlphaFoldDB" id="A0A8S9IV52"/>
<accession>A0A8S9IV52</accession>
<proteinExistence type="predicted"/>
<feature type="region of interest" description="Disordered" evidence="1">
    <location>
        <begin position="97"/>
        <end position="116"/>
    </location>
</feature>
<sequence length="368" mass="41853">MGPHYSKFERNDHTLWKRGVGVSPVTLILELAFQCHRLEVNQHLIADVMPVLLKKGQFASREEVVEEMKDCRSTVHPCHRSTVMAERGPNIFQDRLKPRSHTKLGEKGGTPLESSWNSFEVQPQANLGEEDQPRLSSPLARCGALLVPSRPVSIFIRHNQLIRRVVELTIVTDQNLVHSQMQPRQAQRDGAYLPIPISSSSDYSPPSTLAPVSTPRFEATPRALALRLTRLKGHIIIHRSCISYAHIPPARAAPIPAEQPEPGSTYLYIVALLELMAEMGGTDPFEADVWLHDLEQNFAGTRFLIELKKDMAVYYLEKDSISWWLYVERNFGDFDLSWADFCTAFVQKYFPPEARDRLEIKFMELVQG</sequence>
<gene>
    <name evidence="3" type="ORF">F2Q70_00003974</name>
</gene>
<evidence type="ECO:0000259" key="2">
    <source>
        <dbReference type="Pfam" id="PF03732"/>
    </source>
</evidence>
<feature type="domain" description="Retrotransposon gag" evidence="2">
    <location>
        <begin position="311"/>
        <end position="368"/>
    </location>
</feature>
<dbReference type="Pfam" id="PF03732">
    <property type="entry name" value="Retrotrans_gag"/>
    <property type="match status" value="1"/>
</dbReference>
<evidence type="ECO:0000256" key="1">
    <source>
        <dbReference type="SAM" id="MobiDB-lite"/>
    </source>
</evidence>
<comment type="caution">
    <text evidence="3">The sequence shown here is derived from an EMBL/GenBank/DDBJ whole genome shotgun (WGS) entry which is preliminary data.</text>
</comment>
<reference evidence="3" key="1">
    <citation type="submission" date="2019-12" db="EMBL/GenBank/DDBJ databases">
        <title>Genome sequencing and annotation of Brassica cretica.</title>
        <authorList>
            <person name="Studholme D.J."/>
            <person name="Sarris P.F."/>
        </authorList>
    </citation>
    <scope>NUCLEOTIDE SEQUENCE</scope>
    <source>
        <strain evidence="3">PFS-102/07</strain>
        <tissue evidence="3">Leaf</tissue>
    </source>
</reference>
<organism evidence="3">
    <name type="scientific">Brassica cretica</name>
    <name type="common">Mustard</name>
    <dbReference type="NCBI Taxonomy" id="69181"/>
    <lineage>
        <taxon>Eukaryota</taxon>
        <taxon>Viridiplantae</taxon>
        <taxon>Streptophyta</taxon>
        <taxon>Embryophyta</taxon>
        <taxon>Tracheophyta</taxon>
        <taxon>Spermatophyta</taxon>
        <taxon>Magnoliopsida</taxon>
        <taxon>eudicotyledons</taxon>
        <taxon>Gunneridae</taxon>
        <taxon>Pentapetalae</taxon>
        <taxon>rosids</taxon>
        <taxon>malvids</taxon>
        <taxon>Brassicales</taxon>
        <taxon>Brassicaceae</taxon>
        <taxon>Brassiceae</taxon>
        <taxon>Brassica</taxon>
    </lineage>
</organism>
<dbReference type="InterPro" id="IPR005162">
    <property type="entry name" value="Retrotrans_gag_dom"/>
</dbReference>